<dbReference type="GO" id="GO:0046872">
    <property type="term" value="F:metal ion binding"/>
    <property type="evidence" value="ECO:0007669"/>
    <property type="project" value="UniProtKB-KW"/>
</dbReference>
<keyword evidence="9 22" id="KW-0479">Metal-binding</keyword>
<keyword evidence="13" id="KW-0223">Dioxygenase</keyword>
<comment type="function">
    <text evidence="19">Catalyzes the conversion of 4-hydroxyphenylpyruvic acid to homogentisic acid, one of the steps in tyrosine catabolism.</text>
</comment>
<dbReference type="FunFam" id="3.10.180.10:FF:000022">
    <property type="entry name" value="4-hydroxyphenylpyruvate dioxygenase"/>
    <property type="match status" value="1"/>
</dbReference>
<evidence type="ECO:0000259" key="23">
    <source>
        <dbReference type="PROSITE" id="PS51819"/>
    </source>
</evidence>
<comment type="catalytic activity">
    <reaction evidence="20">
        <text>3-(4-hydroxyphenyl)pyruvate + O2 = homogentisate + CO2</text>
        <dbReference type="Rhea" id="RHEA:16189"/>
        <dbReference type="ChEBI" id="CHEBI:15379"/>
        <dbReference type="ChEBI" id="CHEBI:16169"/>
        <dbReference type="ChEBI" id="CHEBI:16526"/>
        <dbReference type="ChEBI" id="CHEBI:36242"/>
        <dbReference type="EC" id="1.13.11.27"/>
    </reaction>
    <physiologicalReaction direction="left-to-right" evidence="20">
        <dbReference type="Rhea" id="RHEA:16190"/>
    </physiologicalReaction>
</comment>
<dbReference type="GO" id="GO:0006559">
    <property type="term" value="P:L-phenylalanine catabolic process"/>
    <property type="evidence" value="ECO:0007669"/>
    <property type="project" value="UniProtKB-KW"/>
</dbReference>
<evidence type="ECO:0000256" key="22">
    <source>
        <dbReference type="PIRSR" id="PIRSR009283-1"/>
    </source>
</evidence>
<evidence type="ECO:0000256" key="1">
    <source>
        <dbReference type="ARBA" id="ARBA00004395"/>
    </source>
</evidence>
<evidence type="ECO:0000256" key="11">
    <source>
        <dbReference type="ARBA" id="ARBA00022824"/>
    </source>
</evidence>
<dbReference type="OrthoDB" id="414569at2759"/>
<dbReference type="GO" id="GO:0000139">
    <property type="term" value="C:Golgi membrane"/>
    <property type="evidence" value="ECO:0007669"/>
    <property type="project" value="UniProtKB-SubCell"/>
</dbReference>
<proteinExistence type="inferred from homology"/>
<evidence type="ECO:0000256" key="19">
    <source>
        <dbReference type="ARBA" id="ARBA00033727"/>
    </source>
</evidence>
<dbReference type="Gene3D" id="3.10.180.10">
    <property type="entry name" value="2,3-Dihydroxybiphenyl 1,2-Dioxygenase, domain 1"/>
    <property type="match status" value="2"/>
</dbReference>
<feature type="domain" description="VOC" evidence="23">
    <location>
        <begin position="182"/>
        <end position="340"/>
    </location>
</feature>
<dbReference type="Pfam" id="PF13669">
    <property type="entry name" value="Glyoxalase_4"/>
    <property type="match status" value="1"/>
</dbReference>
<dbReference type="InterPro" id="IPR004360">
    <property type="entry name" value="Glyas_Fos-R_dOase_dom"/>
</dbReference>
<feature type="binding site" evidence="22">
    <location>
        <position position="268"/>
    </location>
    <ligand>
        <name>Fe cation</name>
        <dbReference type="ChEBI" id="CHEBI:24875"/>
    </ligand>
</feature>
<evidence type="ECO:0000256" key="9">
    <source>
        <dbReference type="ARBA" id="ARBA00022723"/>
    </source>
</evidence>
<evidence type="ECO:0000256" key="7">
    <source>
        <dbReference type="ARBA" id="ARBA00018452"/>
    </source>
</evidence>
<comment type="similarity">
    <text evidence="5 21">Belongs to the 4HPPD family.</text>
</comment>
<evidence type="ECO:0000256" key="6">
    <source>
        <dbReference type="ARBA" id="ARBA00011738"/>
    </source>
</evidence>
<dbReference type="AlphaFoldDB" id="A0A9D4LGE7"/>
<dbReference type="Pfam" id="PF00903">
    <property type="entry name" value="Glyoxalase"/>
    <property type="match status" value="1"/>
</dbReference>
<evidence type="ECO:0000256" key="5">
    <source>
        <dbReference type="ARBA" id="ARBA00005877"/>
    </source>
</evidence>
<evidence type="ECO:0000256" key="12">
    <source>
        <dbReference type="ARBA" id="ARBA00022878"/>
    </source>
</evidence>
<evidence type="ECO:0000256" key="16">
    <source>
        <dbReference type="ARBA" id="ARBA00023034"/>
    </source>
</evidence>
<evidence type="ECO:0000256" key="10">
    <source>
        <dbReference type="ARBA" id="ARBA00022737"/>
    </source>
</evidence>
<comment type="cofactor">
    <cofactor evidence="22">
        <name>Fe cation</name>
        <dbReference type="ChEBI" id="CHEBI:24875"/>
    </cofactor>
    <text evidence="22">Binds 1 Fe cation per subunit.</text>
</comment>
<keyword evidence="17" id="KW-0472">Membrane</keyword>
<dbReference type="PANTHER" id="PTHR11959">
    <property type="entry name" value="4-HYDROXYPHENYLPYRUVATE DIOXYGENASE"/>
    <property type="match status" value="1"/>
</dbReference>
<evidence type="ECO:0000313" key="24">
    <source>
        <dbReference type="EMBL" id="KAH3857620.1"/>
    </source>
</evidence>
<comment type="subunit">
    <text evidence="6">Homodimer.</text>
</comment>
<evidence type="ECO:0000256" key="15">
    <source>
        <dbReference type="ARBA" id="ARBA00023004"/>
    </source>
</evidence>
<keyword evidence="12" id="KW-0828">Tyrosine catabolism</keyword>
<reference evidence="24" key="2">
    <citation type="submission" date="2020-11" db="EMBL/GenBank/DDBJ databases">
        <authorList>
            <person name="McCartney M.A."/>
            <person name="Auch B."/>
            <person name="Kono T."/>
            <person name="Mallez S."/>
            <person name="Becker A."/>
            <person name="Gohl D.M."/>
            <person name="Silverstein K.A.T."/>
            <person name="Koren S."/>
            <person name="Bechman K.B."/>
            <person name="Herman A."/>
            <person name="Abrahante J.E."/>
            <person name="Garbe J."/>
        </authorList>
    </citation>
    <scope>NUCLEOTIDE SEQUENCE</scope>
    <source>
        <strain evidence="24">Duluth1</strain>
        <tissue evidence="24">Whole animal</tissue>
    </source>
</reference>
<dbReference type="PROSITE" id="PS51819">
    <property type="entry name" value="VOC"/>
    <property type="match status" value="2"/>
</dbReference>
<comment type="caution">
    <text evidence="24">The sequence shown here is derived from an EMBL/GenBank/DDBJ whole genome shotgun (WGS) entry which is preliminary data.</text>
</comment>
<evidence type="ECO:0000256" key="4">
    <source>
        <dbReference type="ARBA" id="ARBA00005162"/>
    </source>
</evidence>
<keyword evidence="10" id="KW-0677">Repeat</keyword>
<dbReference type="EMBL" id="JAIWYP010000003">
    <property type="protein sequence ID" value="KAH3857620.1"/>
    <property type="molecule type" value="Genomic_DNA"/>
</dbReference>
<dbReference type="GO" id="GO:0006572">
    <property type="term" value="P:L-tyrosine catabolic process"/>
    <property type="evidence" value="ECO:0007669"/>
    <property type="project" value="UniProtKB-KW"/>
</dbReference>
<keyword evidence="15 22" id="KW-0408">Iron</keyword>
<evidence type="ECO:0000256" key="2">
    <source>
        <dbReference type="ARBA" id="ARBA00004406"/>
    </source>
</evidence>
<dbReference type="CDD" id="cd07250">
    <property type="entry name" value="HPPD_C_like"/>
    <property type="match status" value="1"/>
</dbReference>
<name>A0A9D4LGE7_DREPO</name>
<evidence type="ECO:0000313" key="25">
    <source>
        <dbReference type="Proteomes" id="UP000828390"/>
    </source>
</evidence>
<evidence type="ECO:0000256" key="13">
    <source>
        <dbReference type="ARBA" id="ARBA00022964"/>
    </source>
</evidence>
<dbReference type="PIRSF" id="PIRSF009283">
    <property type="entry name" value="HPP_dOase"/>
    <property type="match status" value="1"/>
</dbReference>
<gene>
    <name evidence="24" type="ORF">DPMN_100231</name>
</gene>
<accession>A0A9D4LGE7</accession>
<dbReference type="InterPro" id="IPR029068">
    <property type="entry name" value="Glyas_Bleomycin-R_OHBP_Dase"/>
</dbReference>
<dbReference type="InterPro" id="IPR041735">
    <property type="entry name" value="4OHPhenylPyrv_dOase_C"/>
</dbReference>
<evidence type="ECO:0000256" key="20">
    <source>
        <dbReference type="ARBA" id="ARBA00048047"/>
    </source>
</evidence>
<protein>
    <recommendedName>
        <fullName evidence="7 21">4-hydroxyphenylpyruvate dioxygenase</fullName>
    </recommendedName>
</protein>
<dbReference type="GO" id="GO:0042803">
    <property type="term" value="F:protein homodimerization activity"/>
    <property type="evidence" value="ECO:0007669"/>
    <property type="project" value="UniProtKB-ARBA"/>
</dbReference>
<dbReference type="InterPro" id="IPR041736">
    <property type="entry name" value="4OHPhenylPyrv_dOase_N"/>
</dbReference>
<dbReference type="PANTHER" id="PTHR11959:SF1">
    <property type="entry name" value="4-HYDROXYPHENYLPYRUVATE DIOXYGENASE"/>
    <property type="match status" value="1"/>
</dbReference>
<dbReference type="GO" id="GO:0005789">
    <property type="term" value="C:endoplasmic reticulum membrane"/>
    <property type="evidence" value="ECO:0007669"/>
    <property type="project" value="UniProtKB-SubCell"/>
</dbReference>
<sequence>MTTYTNKGPKPEAGRFVSFHRIKFWVGNAKQAASQYVTRMGFEPFAYRGLETSSRQVASHVVRQNKILFEFENMLNPHDPKEIGDHLSKHGDGVKDIAFEVEDLDAIYKRAVERGAHVVQEPTEEKDNDGVVRFCVIQTYGDTTHTLYDLSQYKGFYLPGYRKVDPNNDPLTKILPNVGLRFTDHIVGNQPDDEMTSVAEWYEKNLMFHRFWSVDDSQVHTEYSSLRSIVVSNFEETIKMPINEPAVGKRKSQIQEYVDYYGGAGVQHIALNTDNVIQAVSNLRARGQDFLSIPKTYYINLRERLKSSPVKVAEDLDTLEKLHILVDYDDNGYLLQIFTKPMQDRPTLFLEVIQRENNNGFGVGNFKSLFEAIEMDQAERGNL</sequence>
<reference evidence="24" key="1">
    <citation type="journal article" date="2019" name="bioRxiv">
        <title>The Genome of the Zebra Mussel, Dreissena polymorpha: A Resource for Invasive Species Research.</title>
        <authorList>
            <person name="McCartney M.A."/>
            <person name="Auch B."/>
            <person name="Kono T."/>
            <person name="Mallez S."/>
            <person name="Zhang Y."/>
            <person name="Obille A."/>
            <person name="Becker A."/>
            <person name="Abrahante J.E."/>
            <person name="Garbe J."/>
            <person name="Badalamenti J.P."/>
            <person name="Herman A."/>
            <person name="Mangelson H."/>
            <person name="Liachko I."/>
            <person name="Sullivan S."/>
            <person name="Sone E.D."/>
            <person name="Koren S."/>
            <person name="Silverstein K.A.T."/>
            <person name="Beckman K.B."/>
            <person name="Gohl D.M."/>
        </authorList>
    </citation>
    <scope>NUCLEOTIDE SEQUENCE</scope>
    <source>
        <strain evidence="24">Duluth1</strain>
        <tissue evidence="24">Whole animal</tissue>
    </source>
</reference>
<dbReference type="CDD" id="cd08342">
    <property type="entry name" value="HPPD_N_like"/>
    <property type="match status" value="1"/>
</dbReference>
<feature type="binding site" evidence="22">
    <location>
        <position position="185"/>
    </location>
    <ligand>
        <name>Fe cation</name>
        <dbReference type="ChEBI" id="CHEBI:24875"/>
    </ligand>
</feature>
<feature type="binding site" evidence="22">
    <location>
        <position position="351"/>
    </location>
    <ligand>
        <name>Fe cation</name>
        <dbReference type="ChEBI" id="CHEBI:24875"/>
    </ligand>
</feature>
<evidence type="ECO:0000256" key="17">
    <source>
        <dbReference type="ARBA" id="ARBA00023136"/>
    </source>
</evidence>
<keyword evidence="14" id="KW-0560">Oxidoreductase</keyword>
<keyword evidence="25" id="KW-1185">Reference proteome</keyword>
<dbReference type="GO" id="GO:0003868">
    <property type="term" value="F:4-hydroxyphenylpyruvate dioxygenase activity"/>
    <property type="evidence" value="ECO:0007669"/>
    <property type="project" value="UniProtKB-EC"/>
</dbReference>
<evidence type="ECO:0000256" key="8">
    <source>
        <dbReference type="ARBA" id="ARBA00022490"/>
    </source>
</evidence>
<dbReference type="SUPFAM" id="SSF54593">
    <property type="entry name" value="Glyoxalase/Bleomycin resistance protein/Dihydroxybiphenyl dioxygenase"/>
    <property type="match status" value="1"/>
</dbReference>
<evidence type="ECO:0000256" key="14">
    <source>
        <dbReference type="ARBA" id="ARBA00023002"/>
    </source>
</evidence>
<dbReference type="InterPro" id="IPR005956">
    <property type="entry name" value="4OHPhenylPyrv_dOase"/>
</dbReference>
<keyword evidence="16" id="KW-0333">Golgi apparatus</keyword>
<organism evidence="24 25">
    <name type="scientific">Dreissena polymorpha</name>
    <name type="common">Zebra mussel</name>
    <name type="synonym">Mytilus polymorpha</name>
    <dbReference type="NCBI Taxonomy" id="45954"/>
    <lineage>
        <taxon>Eukaryota</taxon>
        <taxon>Metazoa</taxon>
        <taxon>Spiralia</taxon>
        <taxon>Lophotrochozoa</taxon>
        <taxon>Mollusca</taxon>
        <taxon>Bivalvia</taxon>
        <taxon>Autobranchia</taxon>
        <taxon>Heteroconchia</taxon>
        <taxon>Euheterodonta</taxon>
        <taxon>Imparidentia</taxon>
        <taxon>Neoheterodontei</taxon>
        <taxon>Myida</taxon>
        <taxon>Dreissenoidea</taxon>
        <taxon>Dreissenidae</taxon>
        <taxon>Dreissena</taxon>
    </lineage>
</organism>
<dbReference type="NCBIfam" id="TIGR01263">
    <property type="entry name" value="4HPPD"/>
    <property type="match status" value="1"/>
</dbReference>
<dbReference type="InterPro" id="IPR037523">
    <property type="entry name" value="VOC_core"/>
</dbReference>
<keyword evidence="11" id="KW-0256">Endoplasmic reticulum</keyword>
<keyword evidence="18" id="KW-0585">Phenylalanine catabolism</keyword>
<comment type="pathway">
    <text evidence="4">Amino-acid degradation; L-phenylalanine degradation; acetoacetate and fumarate from L-phenylalanine: step 3/6.</text>
</comment>
<feature type="domain" description="VOC" evidence="23">
    <location>
        <begin position="18"/>
        <end position="150"/>
    </location>
</feature>
<dbReference type="Proteomes" id="UP000828390">
    <property type="component" value="Unassembled WGS sequence"/>
</dbReference>
<evidence type="ECO:0000256" key="21">
    <source>
        <dbReference type="PIRNR" id="PIRNR009283"/>
    </source>
</evidence>
<comment type="subcellular location">
    <subcellularLocation>
        <location evidence="3">Cytoplasm</location>
    </subcellularLocation>
    <subcellularLocation>
        <location evidence="2">Endoplasmic reticulum membrane</location>
        <topology evidence="2">Peripheral membrane protein</topology>
    </subcellularLocation>
    <subcellularLocation>
        <location evidence="1">Golgi apparatus membrane</location>
        <topology evidence="1">Peripheral membrane protein</topology>
    </subcellularLocation>
</comment>
<keyword evidence="8" id="KW-0963">Cytoplasm</keyword>
<evidence type="ECO:0000256" key="3">
    <source>
        <dbReference type="ARBA" id="ARBA00004496"/>
    </source>
</evidence>
<evidence type="ECO:0000256" key="18">
    <source>
        <dbReference type="ARBA" id="ARBA00023232"/>
    </source>
</evidence>